<accession>A0AAU9S499</accession>
<evidence type="ECO:0000313" key="2">
    <source>
        <dbReference type="Proteomes" id="UP000836841"/>
    </source>
</evidence>
<proteinExistence type="predicted"/>
<dbReference type="EMBL" id="OU466860">
    <property type="protein sequence ID" value="CAH2057939.1"/>
    <property type="molecule type" value="Genomic_DNA"/>
</dbReference>
<dbReference type="PANTHER" id="PTHR31170:SF8">
    <property type="entry name" value="EXPRESSED PROTEIN-RELATED"/>
    <property type="match status" value="1"/>
</dbReference>
<dbReference type="AlphaFoldDB" id="A0AAU9S499"/>
<evidence type="ECO:0000313" key="1">
    <source>
        <dbReference type="EMBL" id="CAH2057939.1"/>
    </source>
</evidence>
<dbReference type="Proteomes" id="UP000836841">
    <property type="component" value="Chromosome 4"/>
</dbReference>
<protein>
    <submittedName>
        <fullName evidence="1">Uncharacterized protein</fullName>
    </submittedName>
</protein>
<dbReference type="Pfam" id="PF03140">
    <property type="entry name" value="DUF247"/>
    <property type="match status" value="2"/>
</dbReference>
<keyword evidence="2" id="KW-1185">Reference proteome</keyword>
<gene>
    <name evidence="1" type="ORF">TAV2_LOCUS14629</name>
</gene>
<name>A0AAU9S499_THLAR</name>
<dbReference type="InterPro" id="IPR004158">
    <property type="entry name" value="DUF247_pln"/>
</dbReference>
<sequence length="311" mass="35857">MLSNKQPLKVNLDEGSQGAIATFNELKLITDQEQEPINDLGSSRLSFRLVKAMTDMDRPGSCYEVNFLWPSSVNHNYCCCIYRVPCGLRGVNPEAYTPRMLLIGPIHHFKKAQAAELSKPYLRSKMLLDLGPIMVTHFTDMRRLDRVETLGLTKEEQINSKFVSMESRAILRNADIKRVVRNTMALEQFHYTYTAYVCHYIDFLDCLIETEKDADLLVNAGVIKNLLGRKGLLADMVNKLSLEVVDYGNYYYDITESLSDHYDRKLFQQIRGHSPASLLQRRLDRNRSHRRRHSPLVNFDWDSSFRSPSGQ</sequence>
<dbReference type="PANTHER" id="PTHR31170">
    <property type="entry name" value="BNAC04G53230D PROTEIN"/>
    <property type="match status" value="1"/>
</dbReference>
<organism evidence="1 2">
    <name type="scientific">Thlaspi arvense</name>
    <name type="common">Field penny-cress</name>
    <dbReference type="NCBI Taxonomy" id="13288"/>
    <lineage>
        <taxon>Eukaryota</taxon>
        <taxon>Viridiplantae</taxon>
        <taxon>Streptophyta</taxon>
        <taxon>Embryophyta</taxon>
        <taxon>Tracheophyta</taxon>
        <taxon>Spermatophyta</taxon>
        <taxon>Magnoliopsida</taxon>
        <taxon>eudicotyledons</taxon>
        <taxon>Gunneridae</taxon>
        <taxon>Pentapetalae</taxon>
        <taxon>rosids</taxon>
        <taxon>malvids</taxon>
        <taxon>Brassicales</taxon>
        <taxon>Brassicaceae</taxon>
        <taxon>Thlaspideae</taxon>
        <taxon>Thlaspi</taxon>
    </lineage>
</organism>
<reference evidence="1 2" key="1">
    <citation type="submission" date="2022-03" db="EMBL/GenBank/DDBJ databases">
        <authorList>
            <person name="Nunn A."/>
            <person name="Chopra R."/>
            <person name="Nunn A."/>
            <person name="Contreras Garrido A."/>
        </authorList>
    </citation>
    <scope>NUCLEOTIDE SEQUENCE [LARGE SCALE GENOMIC DNA]</scope>
</reference>